<keyword evidence="2" id="KW-0808">Transferase</keyword>
<keyword evidence="6" id="KW-1185">Reference proteome</keyword>
<dbReference type="InterPro" id="IPR029063">
    <property type="entry name" value="SAM-dependent_MTases_sf"/>
</dbReference>
<evidence type="ECO:0000256" key="2">
    <source>
        <dbReference type="ARBA" id="ARBA00022679"/>
    </source>
</evidence>
<dbReference type="InterPro" id="IPR001525">
    <property type="entry name" value="C5_MeTfrase"/>
</dbReference>
<keyword evidence="1 5" id="KW-0489">Methyltransferase</keyword>
<feature type="region of interest" description="Disordered" evidence="4">
    <location>
        <begin position="1"/>
        <end position="20"/>
    </location>
</feature>
<dbReference type="GO" id="GO:0008168">
    <property type="term" value="F:methyltransferase activity"/>
    <property type="evidence" value="ECO:0007669"/>
    <property type="project" value="UniProtKB-KW"/>
</dbReference>
<dbReference type="Gene3D" id="3.40.50.150">
    <property type="entry name" value="Vaccinia Virus protein VP39"/>
    <property type="match status" value="1"/>
</dbReference>
<dbReference type="SUPFAM" id="SSF53335">
    <property type="entry name" value="S-adenosyl-L-methionine-dependent methyltransferases"/>
    <property type="match status" value="1"/>
</dbReference>
<dbReference type="RefSeq" id="WP_168448349.1">
    <property type="nucleotide sequence ID" value="NZ_JAAXOW010000007.1"/>
</dbReference>
<protein>
    <submittedName>
        <fullName evidence="5">DNA cytosine methyltransferase</fullName>
    </submittedName>
</protein>
<dbReference type="EMBL" id="JAAXOW010000007">
    <property type="protein sequence ID" value="NKX94275.1"/>
    <property type="molecule type" value="Genomic_DNA"/>
</dbReference>
<dbReference type="GO" id="GO:0009307">
    <property type="term" value="P:DNA restriction-modification system"/>
    <property type="evidence" value="ECO:0007669"/>
    <property type="project" value="UniProtKB-KW"/>
</dbReference>
<evidence type="ECO:0000256" key="4">
    <source>
        <dbReference type="SAM" id="MobiDB-lite"/>
    </source>
</evidence>
<comment type="caution">
    <text evidence="5">The sequence shown here is derived from an EMBL/GenBank/DDBJ whole genome shotgun (WGS) entry which is preliminary data.</text>
</comment>
<dbReference type="Proteomes" id="UP000774283">
    <property type="component" value="Unassembled WGS sequence"/>
</dbReference>
<dbReference type="PRINTS" id="PR00105">
    <property type="entry name" value="C5METTRFRASE"/>
</dbReference>
<gene>
    <name evidence="5" type="ORF">HF995_13520</name>
</gene>
<evidence type="ECO:0000313" key="6">
    <source>
        <dbReference type="Proteomes" id="UP000774283"/>
    </source>
</evidence>
<dbReference type="Pfam" id="PF00145">
    <property type="entry name" value="DNA_methylase"/>
    <property type="match status" value="1"/>
</dbReference>
<accession>A0A9X5FD88</accession>
<evidence type="ECO:0000256" key="3">
    <source>
        <dbReference type="ARBA" id="ARBA00022747"/>
    </source>
</evidence>
<reference evidence="5 6" key="1">
    <citation type="submission" date="2020-04" db="EMBL/GenBank/DDBJ databases">
        <title>MicrobeNet Type strains.</title>
        <authorList>
            <person name="Nicholson A.C."/>
        </authorList>
    </citation>
    <scope>NUCLEOTIDE SEQUENCE [LARGE SCALE GENOMIC DNA]</scope>
    <source>
        <strain evidence="5 6">ATCC BAA-789</strain>
    </source>
</reference>
<dbReference type="AlphaFoldDB" id="A0A9X5FD88"/>
<keyword evidence="3" id="KW-0680">Restriction system</keyword>
<name>A0A9X5FD88_9MICO</name>
<proteinExistence type="predicted"/>
<evidence type="ECO:0000313" key="5">
    <source>
        <dbReference type="EMBL" id="NKX94275.1"/>
    </source>
</evidence>
<sequence length="389" mass="41676">MSHHQPPATATPDGGAWMQGPTDLIDLIGAPDRADVETVNLFAGPGGWEEGARILGLDLNIEGIEISADACATARTAGHRRRNVDVRHVHPNEYPNATGLIVSPPCPSFSVAGTHSDRDGRDKQLVRDIWTGIGWGIDPLDALEDVQHIKDPRTALLTVAGVWAMTMPNLDWLVMEEVPVVHEAFIDLSAELSSMGWEFFNVHDFDATEFGVPSHRKRTFLVGNRVRPGYGVEGASRATGPTMAQALRWPEGHTMVTRGDRAAGGGNKFSADSASWCLTGRARSWQRDDGLRLTAAQAGYLSGFRPDYPWTGSRSSQFQQAGDVVSPLVAATVIGDALHVPAAAHLAAERTRLYGPSDAYAARLTPKRAAVLGPYASLSLDHAAPGVSA</sequence>
<organism evidence="5 6">
    <name type="scientific">Sanguibacter hominis ATCC BAA-789</name>
    <dbReference type="NCBI Taxonomy" id="1312740"/>
    <lineage>
        <taxon>Bacteria</taxon>
        <taxon>Bacillati</taxon>
        <taxon>Actinomycetota</taxon>
        <taxon>Actinomycetes</taxon>
        <taxon>Micrococcales</taxon>
        <taxon>Sanguibacteraceae</taxon>
        <taxon>Sanguibacter</taxon>
    </lineage>
</organism>
<dbReference type="GO" id="GO:0032259">
    <property type="term" value="P:methylation"/>
    <property type="evidence" value="ECO:0007669"/>
    <property type="project" value="UniProtKB-KW"/>
</dbReference>
<evidence type="ECO:0000256" key="1">
    <source>
        <dbReference type="ARBA" id="ARBA00022603"/>
    </source>
</evidence>